<dbReference type="EC" id="3.1.3.12" evidence="5"/>
<dbReference type="NCBIfam" id="TIGR01509">
    <property type="entry name" value="HAD-SF-IA-v3"/>
    <property type="match status" value="1"/>
</dbReference>
<accession>A0ABW6NKS3</accession>
<keyword evidence="6" id="KW-1185">Reference proteome</keyword>
<feature type="domain" description="Glycoside hydrolase family 65 N-terminal" evidence="4">
    <location>
        <begin position="534"/>
        <end position="787"/>
    </location>
</feature>
<dbReference type="SFLD" id="SFLDS00003">
    <property type="entry name" value="Haloacid_Dehalogenase"/>
    <property type="match status" value="1"/>
</dbReference>
<dbReference type="SUPFAM" id="SSF74650">
    <property type="entry name" value="Galactose mutarotase-like"/>
    <property type="match status" value="1"/>
</dbReference>
<dbReference type="PANTHER" id="PTHR11051">
    <property type="entry name" value="GLYCOSYL HYDROLASE-RELATED"/>
    <property type="match status" value="1"/>
</dbReference>
<sequence>MHPDKPVAGPVIDARRYDAVIFDMDGVVTDTASIHAAAWTQVFDEFLAAREPGPGENCDPFTASDYQDYVDGKPRYDGVADFLASRAISLPRGEPSDTAADGTICGLGNGKDEVFLARIAESGVPVFATTVALVRRLRAAGVRAAVFSASRNAAQVLDAAGLGDLFAVRVDGVVAEELELPGKPDPATMVLATQRLGAEPERTVVVEDAEAGVSAGRRGGFGLVVGIERGGDPDRLLCTGADVVVADAEEIRVRSGFRRLSEIADALACWPSVADAVEDEHVAVMLDFDGTISEIVPDPDAAIPIEGVRATLATLAARCPVAVISGRGLEDLRGRVGVEGIWYAGSHGFELMGPDGTEHVHEGGPKAERALVRAAAELAERLSRIPGVLIEPKRFAVAVHHRKVAADAVSTVVATVHDIARGQGLRVTAGRKVTELRPDVDWDKGRALHWVLDLVNRPVMPVYLGDDLTDEDAFDAIQVTGMPLVVRHGDTGDRRTAARFALDSPARAGEFLQRMAELLTGESDWVVGRSWLLTYDGYDPAAERLREALCAVGNGYLVTRAAAPETRAGAHHYPGTYVAGIYNRLGDDIGGRHVENESLVNLPNWLPLTWCAADDEWFDVDGVELLDYTQQFDMRQALLTRRLRCRDTAGRITAVVQQRFASMDSPHTCAMRTTLTPENWSGPLTVRSAIDTSVRNTGVDRYRDLSGTHLSALRVDTPDAHTVSALMRTTQSLVTVAVATRTTVTSEAQETAGSALTDGAAGHDFVVRAESGRDIVVDKTAAVFTGRDRAISAPDEAALRLLDEAPGYDALCAAHADACGHVWRRLRIDLDASEESVRALRLHVLHVAQTLSRHTADLDAGVPARGLHGEAYRGHVFWDELFVLPVVSLRDPALTRELLRYRYRRLPQARAAARAQGCRGALFPWQSGSDGREESQRLHLNPRSGHWNPDASARAQHAGPAVAYNVWHYYQATGDRAFLAEFGAELLVEIARFWSDRATYDPADDRYHIRGVIGPDEFHSGYPGQPYQGIDDNAYTNVMAVWVIRRALDAVALLPPRVRSELLDRLAVPAVESERWAEVADRMFVPFHDGVISQFAGYDRLAELDWDDYRRRYGDTSRLDRILEAEGDDVDRYRVAKQADVLMLFYLFSADELGRLFAGLGYDFGGADIPRTVDYYLARTSHGSTLSAVVHAWVLARANRDRAMEFFASVLESDIADIQGGTTAEGIHLGAMAGSIDLVQRCFTGLETRDDRLIFAPCWPPELGTLTFAIIYHGHRLTVRIDARRIEITSDTDGARSITIECRGRTVVLSTGESVTLPATDETLTAQH</sequence>
<dbReference type="InterPro" id="IPR008928">
    <property type="entry name" value="6-hairpin_glycosidase_sf"/>
</dbReference>
<dbReference type="PANTHER" id="PTHR11051:SF8">
    <property type="entry name" value="PROTEIN-GLUCOSYLGALACTOSYLHYDROXYLYSINE GLUCOSIDASE"/>
    <property type="match status" value="1"/>
</dbReference>
<proteinExistence type="predicted"/>
<dbReference type="InterPro" id="IPR036412">
    <property type="entry name" value="HAD-like_sf"/>
</dbReference>
<dbReference type="InterPro" id="IPR023198">
    <property type="entry name" value="PGP-like_dom2"/>
</dbReference>
<dbReference type="InterPro" id="IPR037018">
    <property type="entry name" value="GH65_N"/>
</dbReference>
<dbReference type="EMBL" id="JBIALX010000008">
    <property type="protein sequence ID" value="MFF0455755.1"/>
    <property type="molecule type" value="Genomic_DNA"/>
</dbReference>
<dbReference type="InterPro" id="IPR003337">
    <property type="entry name" value="Trehalose_PPase"/>
</dbReference>
<dbReference type="Proteomes" id="UP001601521">
    <property type="component" value="Unassembled WGS sequence"/>
</dbReference>
<evidence type="ECO:0000259" key="2">
    <source>
        <dbReference type="Pfam" id="PF03632"/>
    </source>
</evidence>
<protein>
    <submittedName>
        <fullName evidence="5">Trehalose-phosphatase</fullName>
        <ecNumber evidence="5">3.1.3.12</ecNumber>
    </submittedName>
</protein>
<dbReference type="SFLD" id="SFLDG01129">
    <property type="entry name" value="C1.5:_HAD__Beta-PGM__Phosphata"/>
    <property type="match status" value="1"/>
</dbReference>
<dbReference type="Pfam" id="PF03633">
    <property type="entry name" value="Glyco_hydro_65C"/>
    <property type="match status" value="1"/>
</dbReference>
<feature type="domain" description="Glycoside hydrolase family 65 C-terminal" evidence="3">
    <location>
        <begin position="1246"/>
        <end position="1309"/>
    </location>
</feature>
<dbReference type="Gene3D" id="3.40.50.1000">
    <property type="entry name" value="HAD superfamily/HAD-like"/>
    <property type="match status" value="2"/>
</dbReference>
<dbReference type="Pfam" id="PF03636">
    <property type="entry name" value="Glyco_hydro_65N"/>
    <property type="match status" value="1"/>
</dbReference>
<dbReference type="CDD" id="cd01627">
    <property type="entry name" value="HAD_TPP"/>
    <property type="match status" value="1"/>
</dbReference>
<dbReference type="Gene3D" id="1.10.150.240">
    <property type="entry name" value="Putative phosphatase, domain 2"/>
    <property type="match status" value="1"/>
</dbReference>
<dbReference type="InterPro" id="IPR011013">
    <property type="entry name" value="Gal_mutarotase_sf_dom"/>
</dbReference>
<dbReference type="InterPro" id="IPR023214">
    <property type="entry name" value="HAD_sf"/>
</dbReference>
<dbReference type="InterPro" id="IPR012341">
    <property type="entry name" value="6hp_glycosidase-like_sf"/>
</dbReference>
<dbReference type="Pfam" id="PF02358">
    <property type="entry name" value="Trehalose_PPase"/>
    <property type="match status" value="1"/>
</dbReference>
<dbReference type="NCBIfam" id="TIGR00685">
    <property type="entry name" value="T6PP"/>
    <property type="match status" value="1"/>
</dbReference>
<dbReference type="Gene3D" id="1.50.10.10">
    <property type="match status" value="1"/>
</dbReference>
<dbReference type="GO" id="GO:0004805">
    <property type="term" value="F:trehalose-phosphatase activity"/>
    <property type="evidence" value="ECO:0007669"/>
    <property type="project" value="UniProtKB-EC"/>
</dbReference>
<evidence type="ECO:0000313" key="6">
    <source>
        <dbReference type="Proteomes" id="UP001601521"/>
    </source>
</evidence>
<dbReference type="Gene3D" id="2.70.98.40">
    <property type="entry name" value="Glycoside hydrolase, family 65, N-terminal domain"/>
    <property type="match status" value="1"/>
</dbReference>
<name>A0ABW6NKS3_9NOCA</name>
<evidence type="ECO:0000313" key="5">
    <source>
        <dbReference type="EMBL" id="MFF0455755.1"/>
    </source>
</evidence>
<evidence type="ECO:0000256" key="1">
    <source>
        <dbReference type="ARBA" id="ARBA00023295"/>
    </source>
</evidence>
<comment type="caution">
    <text evidence="5">The sequence shown here is derived from an EMBL/GenBank/DDBJ whole genome shotgun (WGS) entry which is preliminary data.</text>
</comment>
<keyword evidence="1" id="KW-0326">Glycosidase</keyword>
<dbReference type="InterPro" id="IPR005195">
    <property type="entry name" value="Glyco_hydro_65_M"/>
</dbReference>
<evidence type="ECO:0000259" key="4">
    <source>
        <dbReference type="Pfam" id="PF03636"/>
    </source>
</evidence>
<feature type="domain" description="Glycoside hydrolase family 65 central catalytic" evidence="2">
    <location>
        <begin position="841"/>
        <end position="1236"/>
    </location>
</feature>
<dbReference type="Pfam" id="PF00702">
    <property type="entry name" value="Hydrolase"/>
    <property type="match status" value="1"/>
</dbReference>
<keyword evidence="5" id="KW-0378">Hydrolase</keyword>
<dbReference type="Gene3D" id="3.30.70.1020">
    <property type="entry name" value="Trehalose-6-phosphate phosphatase related protein, domain 2"/>
    <property type="match status" value="1"/>
</dbReference>
<dbReference type="Gene3D" id="2.60.420.10">
    <property type="entry name" value="Maltose phosphorylase, domain 3"/>
    <property type="match status" value="1"/>
</dbReference>
<dbReference type="SUPFAM" id="SSF48208">
    <property type="entry name" value="Six-hairpin glycosidases"/>
    <property type="match status" value="1"/>
</dbReference>
<dbReference type="SUPFAM" id="SSF56784">
    <property type="entry name" value="HAD-like"/>
    <property type="match status" value="2"/>
</dbReference>
<dbReference type="InterPro" id="IPR005194">
    <property type="entry name" value="Glyco_hydro_65_C"/>
</dbReference>
<gene>
    <name evidence="5" type="primary">otsB</name>
    <name evidence="5" type="ORF">ACFYTH_20525</name>
</gene>
<dbReference type="InterPro" id="IPR005196">
    <property type="entry name" value="Glyco_hydro_65_N"/>
</dbReference>
<dbReference type="Pfam" id="PF03632">
    <property type="entry name" value="Glyco_hydro_65m"/>
    <property type="match status" value="1"/>
</dbReference>
<dbReference type="RefSeq" id="WP_387252690.1">
    <property type="nucleotide sequence ID" value="NZ_JBIALX010000008.1"/>
</dbReference>
<evidence type="ECO:0000259" key="3">
    <source>
        <dbReference type="Pfam" id="PF03633"/>
    </source>
</evidence>
<reference evidence="5 6" key="1">
    <citation type="submission" date="2024-10" db="EMBL/GenBank/DDBJ databases">
        <title>The Natural Products Discovery Center: Release of the First 8490 Sequenced Strains for Exploring Actinobacteria Biosynthetic Diversity.</title>
        <authorList>
            <person name="Kalkreuter E."/>
            <person name="Kautsar S.A."/>
            <person name="Yang D."/>
            <person name="Bader C.D."/>
            <person name="Teijaro C.N."/>
            <person name="Fluegel L."/>
            <person name="Davis C.M."/>
            <person name="Simpson J.R."/>
            <person name="Lauterbach L."/>
            <person name="Steele A.D."/>
            <person name="Gui C."/>
            <person name="Meng S."/>
            <person name="Li G."/>
            <person name="Viehrig K."/>
            <person name="Ye F."/>
            <person name="Su P."/>
            <person name="Kiefer A.F."/>
            <person name="Nichols A."/>
            <person name="Cepeda A.J."/>
            <person name="Yan W."/>
            <person name="Fan B."/>
            <person name="Jiang Y."/>
            <person name="Adhikari A."/>
            <person name="Zheng C.-J."/>
            <person name="Schuster L."/>
            <person name="Cowan T.M."/>
            <person name="Smanski M.J."/>
            <person name="Chevrette M.G."/>
            <person name="De Carvalho L.P.S."/>
            <person name="Shen B."/>
        </authorList>
    </citation>
    <scope>NUCLEOTIDE SEQUENCE [LARGE SCALE GENOMIC DNA]</scope>
    <source>
        <strain evidence="5 6">NPDC004550</strain>
    </source>
</reference>
<organism evidence="5 6">
    <name type="scientific">Nocardia africana</name>
    <dbReference type="NCBI Taxonomy" id="134964"/>
    <lineage>
        <taxon>Bacteria</taxon>
        <taxon>Bacillati</taxon>
        <taxon>Actinomycetota</taxon>
        <taxon>Actinomycetes</taxon>
        <taxon>Mycobacteriales</taxon>
        <taxon>Nocardiaceae</taxon>
        <taxon>Nocardia</taxon>
    </lineage>
</organism>
<dbReference type="InterPro" id="IPR006439">
    <property type="entry name" value="HAD-SF_hydro_IA"/>
</dbReference>